<accession>A0A336N0L9</accession>
<dbReference type="EMBL" id="UFQT01005506">
    <property type="protein sequence ID" value="SSX36016.1"/>
    <property type="molecule type" value="Genomic_DNA"/>
</dbReference>
<protein>
    <submittedName>
        <fullName evidence="2">CSON012036 protein</fullName>
    </submittedName>
</protein>
<sequence length="374" mass="43010">MEIEQFCKEQNDSAYQSDTVDFVNKNFMTVKRQNISDQNEKLIPKSNDASQNISCRSQLINFPNFEDNCIITSSANQKIVAENDENSSIVPGSSQESNISISEREIKSHPVIHEHSSQTSPIEQNTSTLLLSESELIEVDVVLKKNHVEVVNKNDILMTSSENTQNYSQDFETQPPPMKPKVKRNVNTKMKSHHNICKREIPIMVCDLEEIQTVDLNVNWFAGIYFDKVSLLGKLFVRSRNDTKQKYADYQLDDNTGTVNVHFKHHNNEIKEYQELVKHFEGVGDCLKKTHFHKGSALSFAASQIKNNIKSVSDYIPSNTSVLVVGKPYYFKDDDKVHIWAEMIYIIDEKDQRLEIAYKEFLAKTYKNIFLKDA</sequence>
<name>A0A336N0L9_CULSO</name>
<organism evidence="2">
    <name type="scientific">Culicoides sonorensis</name>
    <name type="common">Biting midge</name>
    <dbReference type="NCBI Taxonomy" id="179676"/>
    <lineage>
        <taxon>Eukaryota</taxon>
        <taxon>Metazoa</taxon>
        <taxon>Ecdysozoa</taxon>
        <taxon>Arthropoda</taxon>
        <taxon>Hexapoda</taxon>
        <taxon>Insecta</taxon>
        <taxon>Pterygota</taxon>
        <taxon>Neoptera</taxon>
        <taxon>Endopterygota</taxon>
        <taxon>Diptera</taxon>
        <taxon>Nematocera</taxon>
        <taxon>Chironomoidea</taxon>
        <taxon>Ceratopogonidae</taxon>
        <taxon>Ceratopogoninae</taxon>
        <taxon>Culicoides</taxon>
        <taxon>Monoculicoides</taxon>
    </lineage>
</organism>
<dbReference type="InterPro" id="IPR012340">
    <property type="entry name" value="NA-bd_OB-fold"/>
</dbReference>
<dbReference type="AlphaFoldDB" id="A0A336N0L9"/>
<proteinExistence type="predicted"/>
<gene>
    <name evidence="2" type="primary">CSON012036</name>
</gene>
<dbReference type="EMBL" id="UFQS01005506">
    <property type="protein sequence ID" value="SSX16837.1"/>
    <property type="molecule type" value="Genomic_DNA"/>
</dbReference>
<dbReference type="VEuPathDB" id="VectorBase:CSON012036"/>
<reference evidence="1" key="1">
    <citation type="submission" date="2018-04" db="EMBL/GenBank/DDBJ databases">
        <authorList>
            <person name="Go L.Y."/>
            <person name="Mitchell J.A."/>
        </authorList>
    </citation>
    <scope>NUCLEOTIDE SEQUENCE</scope>
    <source>
        <tissue evidence="1">Whole organism</tissue>
    </source>
</reference>
<reference evidence="2" key="2">
    <citation type="submission" date="2018-07" db="EMBL/GenBank/DDBJ databases">
        <authorList>
            <person name="Quirk P.G."/>
            <person name="Krulwich T.A."/>
        </authorList>
    </citation>
    <scope>NUCLEOTIDE SEQUENCE</scope>
</reference>
<evidence type="ECO:0000313" key="2">
    <source>
        <dbReference type="EMBL" id="SSX36016.1"/>
    </source>
</evidence>
<dbReference type="Gene3D" id="2.40.50.140">
    <property type="entry name" value="Nucleic acid-binding proteins"/>
    <property type="match status" value="1"/>
</dbReference>
<evidence type="ECO:0000313" key="1">
    <source>
        <dbReference type="EMBL" id="SSX16837.1"/>
    </source>
</evidence>